<dbReference type="Pfam" id="PF18902">
    <property type="entry name" value="DUF5658"/>
    <property type="match status" value="1"/>
</dbReference>
<organism evidence="3 4">
    <name type="scientific">Peribacillus deserti</name>
    <dbReference type="NCBI Taxonomy" id="673318"/>
    <lineage>
        <taxon>Bacteria</taxon>
        <taxon>Bacillati</taxon>
        <taxon>Bacillota</taxon>
        <taxon>Bacilli</taxon>
        <taxon>Bacillales</taxon>
        <taxon>Bacillaceae</taxon>
        <taxon>Peribacillus</taxon>
    </lineage>
</organism>
<evidence type="ECO:0000256" key="1">
    <source>
        <dbReference type="SAM" id="Phobius"/>
    </source>
</evidence>
<keyword evidence="1" id="KW-0812">Transmembrane</keyword>
<feature type="transmembrane region" description="Helical" evidence="1">
    <location>
        <begin position="39"/>
        <end position="58"/>
    </location>
</feature>
<dbReference type="InterPro" id="IPR043717">
    <property type="entry name" value="DUF5658"/>
</dbReference>
<accession>A0ABS2QEQ6</accession>
<gene>
    <name evidence="3" type="ORF">JOC77_000194</name>
</gene>
<reference evidence="3 4" key="1">
    <citation type="submission" date="2021-01" db="EMBL/GenBank/DDBJ databases">
        <title>Genomic Encyclopedia of Type Strains, Phase IV (KMG-IV): sequencing the most valuable type-strain genomes for metagenomic binning, comparative biology and taxonomic classification.</title>
        <authorList>
            <person name="Goeker M."/>
        </authorList>
    </citation>
    <scope>NUCLEOTIDE SEQUENCE [LARGE SCALE GENOMIC DNA]</scope>
    <source>
        <strain evidence="3 4">DSM 105482</strain>
    </source>
</reference>
<keyword evidence="1" id="KW-0472">Membrane</keyword>
<dbReference type="EMBL" id="JAFBFI010000001">
    <property type="protein sequence ID" value="MBM7690791.1"/>
    <property type="molecule type" value="Genomic_DNA"/>
</dbReference>
<keyword evidence="1" id="KW-1133">Transmembrane helix</keyword>
<evidence type="ECO:0000313" key="4">
    <source>
        <dbReference type="Proteomes" id="UP000823486"/>
    </source>
</evidence>
<comment type="caution">
    <text evidence="3">The sequence shown here is derived from an EMBL/GenBank/DDBJ whole genome shotgun (WGS) entry which is preliminary data.</text>
</comment>
<feature type="domain" description="DUF5658" evidence="2">
    <location>
        <begin position="3"/>
        <end position="95"/>
    </location>
</feature>
<feature type="transmembrane region" description="Helical" evidence="1">
    <location>
        <begin position="70"/>
        <end position="96"/>
    </location>
</feature>
<dbReference type="Proteomes" id="UP000823486">
    <property type="component" value="Unassembled WGS sequence"/>
</dbReference>
<proteinExistence type="predicted"/>
<evidence type="ECO:0000259" key="2">
    <source>
        <dbReference type="Pfam" id="PF18902"/>
    </source>
</evidence>
<evidence type="ECO:0000313" key="3">
    <source>
        <dbReference type="EMBL" id="MBM7690791.1"/>
    </source>
</evidence>
<sequence>MLLLLAILNALDCLCTYFGLSLHHIQEGNPLMAALWNQHPFLFLLIKMLLSICLLYLYAQRTRIPILSNFSIRFLMYGAFVLYISILFMHSLWIFAA</sequence>
<dbReference type="RefSeq" id="WP_204537471.1">
    <property type="nucleotide sequence ID" value="NZ_JAFBFI010000001.1"/>
</dbReference>
<keyword evidence="4" id="KW-1185">Reference proteome</keyword>
<name>A0ABS2QEQ6_9BACI</name>
<protein>
    <recommendedName>
        <fullName evidence="2">DUF5658 domain-containing protein</fullName>
    </recommendedName>
</protein>